<gene>
    <name evidence="2" type="ORF">S01H1_15446</name>
</gene>
<dbReference type="InterPro" id="IPR013222">
    <property type="entry name" value="Glyco_hyd_98_carb-bd"/>
</dbReference>
<dbReference type="EMBL" id="BARS01008062">
    <property type="protein sequence ID" value="GAF73380.1"/>
    <property type="molecule type" value="Genomic_DNA"/>
</dbReference>
<dbReference type="Pfam" id="PF08305">
    <property type="entry name" value="NPCBM"/>
    <property type="match status" value="1"/>
</dbReference>
<evidence type="ECO:0000259" key="1">
    <source>
        <dbReference type="SMART" id="SM00776"/>
    </source>
</evidence>
<dbReference type="Gene3D" id="2.60.120.1060">
    <property type="entry name" value="NPCBM/NEW2 domain"/>
    <property type="match status" value="1"/>
</dbReference>
<reference evidence="2" key="1">
    <citation type="journal article" date="2014" name="Front. Microbiol.">
        <title>High frequency of phylogenetically diverse reductive dehalogenase-homologous genes in deep subseafloor sedimentary metagenomes.</title>
        <authorList>
            <person name="Kawai M."/>
            <person name="Futagami T."/>
            <person name="Toyoda A."/>
            <person name="Takaki Y."/>
            <person name="Nishi S."/>
            <person name="Hori S."/>
            <person name="Arai W."/>
            <person name="Tsubouchi T."/>
            <person name="Morono Y."/>
            <person name="Uchiyama I."/>
            <person name="Ito T."/>
            <person name="Fujiyama A."/>
            <person name="Inagaki F."/>
            <person name="Takami H."/>
        </authorList>
    </citation>
    <scope>NUCLEOTIDE SEQUENCE</scope>
    <source>
        <strain evidence="2">Expedition CK06-06</strain>
    </source>
</reference>
<organism evidence="2">
    <name type="scientific">marine sediment metagenome</name>
    <dbReference type="NCBI Taxonomy" id="412755"/>
    <lineage>
        <taxon>unclassified sequences</taxon>
        <taxon>metagenomes</taxon>
        <taxon>ecological metagenomes</taxon>
    </lineage>
</organism>
<name>X0TBC6_9ZZZZ</name>
<dbReference type="AlphaFoldDB" id="X0TBC6"/>
<comment type="caution">
    <text evidence="2">The sequence shown here is derived from an EMBL/GenBank/DDBJ whole genome shotgun (WGS) entry which is preliminary data.</text>
</comment>
<dbReference type="SMART" id="SM00776">
    <property type="entry name" value="NPCBM"/>
    <property type="match status" value="1"/>
</dbReference>
<feature type="domain" description="Glycosyl hydrolase family 98 putative carbohydrate-binding module" evidence="1">
    <location>
        <begin position="1"/>
        <end position="137"/>
    </location>
</feature>
<protein>
    <recommendedName>
        <fullName evidence="1">Glycosyl hydrolase family 98 putative carbohydrate-binding module domain-containing protein</fullName>
    </recommendedName>
</protein>
<proteinExistence type="predicted"/>
<sequence length="142" mass="16081">RKGKTYLSDLYYIWKSGNAPVYDATFRGEPIRVGGQRFSKGIGAKSKCAVMFKVTACADRFRATVALDKSSREEGSGRFRVYNEDFFANKVLWDSGKMRKDSPAREIDIELKDVDCLMLVFDGKDVLGNWADARVINEAENY</sequence>
<feature type="non-terminal residue" evidence="2">
    <location>
        <position position="1"/>
    </location>
</feature>
<dbReference type="InterPro" id="IPR038637">
    <property type="entry name" value="NPCBM_sf"/>
</dbReference>
<dbReference type="InterPro" id="IPR008979">
    <property type="entry name" value="Galactose-bd-like_sf"/>
</dbReference>
<evidence type="ECO:0000313" key="2">
    <source>
        <dbReference type="EMBL" id="GAF73380.1"/>
    </source>
</evidence>
<dbReference type="SUPFAM" id="SSF49785">
    <property type="entry name" value="Galactose-binding domain-like"/>
    <property type="match status" value="1"/>
</dbReference>
<accession>X0TBC6</accession>